<gene>
    <name evidence="3" type="ORF">H8K36_12390</name>
</gene>
<dbReference type="Pfam" id="PF07963">
    <property type="entry name" value="N_methyl"/>
    <property type="match status" value="1"/>
</dbReference>
<dbReference type="InterPro" id="IPR001082">
    <property type="entry name" value="Pilin"/>
</dbReference>
<dbReference type="AlphaFoldDB" id="A0A923KUF4"/>
<dbReference type="SUPFAM" id="SSF54523">
    <property type="entry name" value="Pili subunits"/>
    <property type="match status" value="1"/>
</dbReference>
<proteinExistence type="inferred from homology"/>
<dbReference type="GO" id="GO:0009289">
    <property type="term" value="C:pilus"/>
    <property type="evidence" value="ECO:0007669"/>
    <property type="project" value="InterPro"/>
</dbReference>
<accession>A0A923KUF4</accession>
<sequence>MMKKVLGFSLLEAMVALVIIAILAAMALPSYLYKITREQIEKSLPLAAETAQPAIAMKWKLEQKLPENNQAVGLPDADKIVNNYVKSVAIEDGAIHMTFGNRANDRIKNKVLTLRPAVIQDSPLVPVTWVCAGAEVPEKMTVHGNNRTTIDKQYLPLICRSRTKN</sequence>
<dbReference type="Proteomes" id="UP000627446">
    <property type="component" value="Unassembled WGS sequence"/>
</dbReference>
<dbReference type="NCBIfam" id="TIGR02532">
    <property type="entry name" value="IV_pilin_GFxxxE"/>
    <property type="match status" value="1"/>
</dbReference>
<keyword evidence="4" id="KW-1185">Reference proteome</keyword>
<name>A0A923KUF4_9BURK</name>
<protein>
    <submittedName>
        <fullName evidence="3">Pilin</fullName>
    </submittedName>
</protein>
<dbReference type="Pfam" id="PF00114">
    <property type="entry name" value="Pilin"/>
    <property type="match status" value="1"/>
</dbReference>
<dbReference type="InterPro" id="IPR045584">
    <property type="entry name" value="Pilin-like"/>
</dbReference>
<organism evidence="3 4">
    <name type="scientific">Undibacterium nitidum</name>
    <dbReference type="NCBI Taxonomy" id="2762298"/>
    <lineage>
        <taxon>Bacteria</taxon>
        <taxon>Pseudomonadati</taxon>
        <taxon>Pseudomonadota</taxon>
        <taxon>Betaproteobacteria</taxon>
        <taxon>Burkholderiales</taxon>
        <taxon>Oxalobacteraceae</taxon>
        <taxon>Undibacterium</taxon>
    </lineage>
</organism>
<evidence type="ECO:0000313" key="4">
    <source>
        <dbReference type="Proteomes" id="UP000627446"/>
    </source>
</evidence>
<comment type="caution">
    <text evidence="3">The sequence shown here is derived from an EMBL/GenBank/DDBJ whole genome shotgun (WGS) entry which is preliminary data.</text>
</comment>
<dbReference type="InterPro" id="IPR012902">
    <property type="entry name" value="N_methyl_site"/>
</dbReference>
<evidence type="ECO:0000313" key="3">
    <source>
        <dbReference type="EMBL" id="MBC3882182.1"/>
    </source>
</evidence>
<comment type="similarity">
    <text evidence="1">Belongs to the N-Me-Phe pilin family.</text>
</comment>
<evidence type="ECO:0000256" key="1">
    <source>
        <dbReference type="ARBA" id="ARBA00005233"/>
    </source>
</evidence>
<dbReference type="Gene3D" id="3.30.700.10">
    <property type="entry name" value="Glycoprotein, Type 4 Pilin"/>
    <property type="match status" value="1"/>
</dbReference>
<reference evidence="3" key="1">
    <citation type="submission" date="2020-08" db="EMBL/GenBank/DDBJ databases">
        <title>Novel species isolated from subtropical streams in China.</title>
        <authorList>
            <person name="Lu H."/>
        </authorList>
    </citation>
    <scope>NUCLEOTIDE SEQUENCE</scope>
    <source>
        <strain evidence="3">LX22W</strain>
    </source>
</reference>
<dbReference type="EMBL" id="JACOFZ010000004">
    <property type="protein sequence ID" value="MBC3882182.1"/>
    <property type="molecule type" value="Genomic_DNA"/>
</dbReference>
<evidence type="ECO:0000256" key="2">
    <source>
        <dbReference type="ARBA" id="ARBA00022481"/>
    </source>
</evidence>
<keyword evidence="2" id="KW-0488">Methylation</keyword>
<dbReference type="GO" id="GO:0007155">
    <property type="term" value="P:cell adhesion"/>
    <property type="evidence" value="ECO:0007669"/>
    <property type="project" value="InterPro"/>
</dbReference>